<dbReference type="EMBL" id="CP036276">
    <property type="protein sequence ID" value="QDU47052.1"/>
    <property type="molecule type" value="Genomic_DNA"/>
</dbReference>
<sequence length="193" mass="20888">MKAKPAIPSLIELYRSTLDEHEAQETFLAIGPAALDGLVESFRGQTASPQIIRAIERFGRQAEETIPDLIVSMNDDDPETRQSIANALGSIRRNPTICLPALGRLLNDPHVAVRATAAKSIGRFGRAAISAVPQLRAALSDDFVDVRVAAISALWNIGATDIETQQAVAKRVTDAHPLVQLVAKEWMEKFGSP</sequence>
<dbReference type="PANTHER" id="PTHR12697:SF5">
    <property type="entry name" value="DEOXYHYPUSINE HYDROXYLASE"/>
    <property type="match status" value="1"/>
</dbReference>
<reference evidence="1 2" key="1">
    <citation type="submission" date="2019-02" db="EMBL/GenBank/DDBJ databases">
        <title>Deep-cultivation of Planctomycetes and their phenomic and genomic characterization uncovers novel biology.</title>
        <authorList>
            <person name="Wiegand S."/>
            <person name="Jogler M."/>
            <person name="Boedeker C."/>
            <person name="Pinto D."/>
            <person name="Vollmers J."/>
            <person name="Rivas-Marin E."/>
            <person name="Kohn T."/>
            <person name="Peeters S.H."/>
            <person name="Heuer A."/>
            <person name="Rast P."/>
            <person name="Oberbeckmann S."/>
            <person name="Bunk B."/>
            <person name="Jeske O."/>
            <person name="Meyerdierks A."/>
            <person name="Storesund J.E."/>
            <person name="Kallscheuer N."/>
            <person name="Luecker S."/>
            <person name="Lage O.M."/>
            <person name="Pohl T."/>
            <person name="Merkel B.J."/>
            <person name="Hornburger P."/>
            <person name="Mueller R.-W."/>
            <person name="Bruemmer F."/>
            <person name="Labrenz M."/>
            <person name="Spormann A.M."/>
            <person name="Op den Camp H."/>
            <person name="Overmann J."/>
            <person name="Amann R."/>
            <person name="Jetten M.S.M."/>
            <person name="Mascher T."/>
            <person name="Medema M.H."/>
            <person name="Devos D.P."/>
            <person name="Kaster A.-K."/>
            <person name="Ovreas L."/>
            <person name="Rohde M."/>
            <person name="Galperin M.Y."/>
            <person name="Jogler C."/>
        </authorList>
    </citation>
    <scope>NUCLEOTIDE SEQUENCE [LARGE SCALE GENOMIC DNA]</scope>
    <source>
        <strain evidence="1 2">Mal52</strain>
    </source>
</reference>
<dbReference type="Gene3D" id="1.25.10.10">
    <property type="entry name" value="Leucine-rich Repeat Variant"/>
    <property type="match status" value="1"/>
</dbReference>
<dbReference type="AlphaFoldDB" id="A0A517ZX50"/>
<dbReference type="InterPro" id="IPR004155">
    <property type="entry name" value="PBS_lyase_HEAT"/>
</dbReference>
<dbReference type="PANTHER" id="PTHR12697">
    <property type="entry name" value="PBS LYASE HEAT-LIKE PROTEIN"/>
    <property type="match status" value="1"/>
</dbReference>
<dbReference type="SUPFAM" id="SSF48371">
    <property type="entry name" value="ARM repeat"/>
    <property type="match status" value="1"/>
</dbReference>
<accession>A0A517ZX50</accession>
<dbReference type="Proteomes" id="UP000319383">
    <property type="component" value="Chromosome"/>
</dbReference>
<keyword evidence="2" id="KW-1185">Reference proteome</keyword>
<dbReference type="SMART" id="SM00567">
    <property type="entry name" value="EZ_HEAT"/>
    <property type="match status" value="2"/>
</dbReference>
<dbReference type="GO" id="GO:0016491">
    <property type="term" value="F:oxidoreductase activity"/>
    <property type="evidence" value="ECO:0007669"/>
    <property type="project" value="TreeGrafter"/>
</dbReference>
<evidence type="ECO:0000313" key="2">
    <source>
        <dbReference type="Proteomes" id="UP000319383"/>
    </source>
</evidence>
<dbReference type="InterPro" id="IPR011989">
    <property type="entry name" value="ARM-like"/>
</dbReference>
<dbReference type="RefSeq" id="WP_145379681.1">
    <property type="nucleotide sequence ID" value="NZ_CP036276.1"/>
</dbReference>
<dbReference type="Pfam" id="PF13646">
    <property type="entry name" value="HEAT_2"/>
    <property type="match status" value="1"/>
</dbReference>
<dbReference type="KEGG" id="sdyn:Mal52_55800"/>
<gene>
    <name evidence="1" type="ORF">Mal52_55800</name>
</gene>
<proteinExistence type="predicted"/>
<evidence type="ECO:0000313" key="1">
    <source>
        <dbReference type="EMBL" id="QDU47052.1"/>
    </source>
</evidence>
<organism evidence="1 2">
    <name type="scientific">Symmachiella dynata</name>
    <dbReference type="NCBI Taxonomy" id="2527995"/>
    <lineage>
        <taxon>Bacteria</taxon>
        <taxon>Pseudomonadati</taxon>
        <taxon>Planctomycetota</taxon>
        <taxon>Planctomycetia</taxon>
        <taxon>Planctomycetales</taxon>
        <taxon>Planctomycetaceae</taxon>
        <taxon>Symmachiella</taxon>
    </lineage>
</organism>
<protein>
    <submittedName>
        <fullName evidence="1">HEAT repeat protein</fullName>
    </submittedName>
</protein>
<dbReference type="InterPro" id="IPR016024">
    <property type="entry name" value="ARM-type_fold"/>
</dbReference>
<name>A0A517ZX50_9PLAN</name>